<dbReference type="InterPro" id="IPR052026">
    <property type="entry name" value="ExeA_AAA_ATPase_DNA-bind"/>
</dbReference>
<dbReference type="OrthoDB" id="9780149at2"/>
<dbReference type="PANTHER" id="PTHR35894">
    <property type="entry name" value="GENERAL SECRETION PATHWAY PROTEIN A-RELATED"/>
    <property type="match status" value="1"/>
</dbReference>
<dbReference type="Pfam" id="PF13401">
    <property type="entry name" value="AAA_22"/>
    <property type="match status" value="1"/>
</dbReference>
<evidence type="ECO:0000313" key="3">
    <source>
        <dbReference type="Proteomes" id="UP000235828"/>
    </source>
</evidence>
<organism evidence="2 3">
    <name type="scientific">Vibrio tapetis subsp. tapetis</name>
    <dbReference type="NCBI Taxonomy" id="1671868"/>
    <lineage>
        <taxon>Bacteria</taxon>
        <taxon>Pseudomonadati</taxon>
        <taxon>Pseudomonadota</taxon>
        <taxon>Gammaproteobacteria</taxon>
        <taxon>Vibrionales</taxon>
        <taxon>Vibrionaceae</taxon>
        <taxon>Vibrio</taxon>
    </lineage>
</organism>
<proteinExistence type="predicted"/>
<sequence>MYQSFYGFNQAPFSLTPNTELFQGLPPHYEAIQTVLSAIEMGEGVIKVSGEVGTGKTMVCRMLINQLADQVALVYLPNPQLSAEELRLAVVKELAIVISDEESIVDAIHAKLLELHKQGRRVVALVDEAQCLSDESLETIRLFGNLETEQAKLMQIVLLGQPELDSRLEEHHLRQLRQRISFSANLRSLSMAETFAYIEHRLQISGGNAKLFDNTVKKAIWRSSRGVPRLINQVCHKSLLLAFTHKDTHVQNSHVFDAINDTLDTLKPKFKKPVLWGWGLA</sequence>
<dbReference type="PANTHER" id="PTHR35894:SF7">
    <property type="entry name" value="GENERAL SECRETION PATHWAY PROTEIN A-RELATED"/>
    <property type="match status" value="1"/>
</dbReference>
<dbReference type="SUPFAM" id="SSF52540">
    <property type="entry name" value="P-loop containing nucleoside triphosphate hydrolases"/>
    <property type="match status" value="1"/>
</dbReference>
<dbReference type="AlphaFoldDB" id="A0A2N8ZFJ5"/>
<name>A0A2N8ZFJ5_9VIBR</name>
<dbReference type="Proteomes" id="UP000235828">
    <property type="component" value="Chromosome A"/>
</dbReference>
<evidence type="ECO:0000313" key="2">
    <source>
        <dbReference type="EMBL" id="SON50687.1"/>
    </source>
</evidence>
<reference evidence="2 3" key="1">
    <citation type="submission" date="2017-10" db="EMBL/GenBank/DDBJ databases">
        <authorList>
            <person name="Banno H."/>
            <person name="Chua N.-H."/>
        </authorList>
    </citation>
    <scope>NUCLEOTIDE SEQUENCE [LARGE SCALE GENOMIC DNA]</scope>
    <source>
        <strain evidence="2">Vibrio tapetis CECT4600</strain>
    </source>
</reference>
<dbReference type="RefSeq" id="WP_102523130.1">
    <property type="nucleotide sequence ID" value="NZ_LT960611.1"/>
</dbReference>
<dbReference type="InterPro" id="IPR049945">
    <property type="entry name" value="AAA_22"/>
</dbReference>
<gene>
    <name evidence="2" type="ORF">VTAP4600_A2714</name>
</gene>
<feature type="domain" description="ORC1/DEAH AAA+ ATPase" evidence="1">
    <location>
        <begin position="41"/>
        <end position="168"/>
    </location>
</feature>
<evidence type="ECO:0000259" key="1">
    <source>
        <dbReference type="Pfam" id="PF13401"/>
    </source>
</evidence>
<dbReference type="KEGG" id="vta:A2714"/>
<dbReference type="Gene3D" id="3.40.50.300">
    <property type="entry name" value="P-loop containing nucleotide triphosphate hydrolases"/>
    <property type="match status" value="1"/>
</dbReference>
<dbReference type="InterPro" id="IPR027417">
    <property type="entry name" value="P-loop_NTPase"/>
</dbReference>
<keyword evidence="3" id="KW-1185">Reference proteome</keyword>
<dbReference type="GO" id="GO:0016887">
    <property type="term" value="F:ATP hydrolysis activity"/>
    <property type="evidence" value="ECO:0007669"/>
    <property type="project" value="InterPro"/>
</dbReference>
<dbReference type="EMBL" id="LT960611">
    <property type="protein sequence ID" value="SON50687.1"/>
    <property type="molecule type" value="Genomic_DNA"/>
</dbReference>
<accession>A0A2N8ZFJ5</accession>
<protein>
    <submittedName>
        <fullName evidence="2">Putative MSHA biogenesis protein MshM</fullName>
    </submittedName>
</protein>